<evidence type="ECO:0000256" key="1">
    <source>
        <dbReference type="SAM" id="MobiDB-lite"/>
    </source>
</evidence>
<evidence type="ECO:0000259" key="2">
    <source>
        <dbReference type="Pfam" id="PF13362"/>
    </source>
</evidence>
<accession>A0A0P1EVM8</accession>
<dbReference type="Proteomes" id="UP000051298">
    <property type="component" value="Unassembled WGS sequence"/>
</dbReference>
<feature type="compositionally biased region" description="Basic and acidic residues" evidence="1">
    <location>
        <begin position="970"/>
        <end position="980"/>
    </location>
</feature>
<proteinExistence type="predicted"/>
<sequence>MGPIMLDLNDIEPLVSPQPRYDLDMIVQRLRETAETWVPRLFPKGKRVGDEWRLANIRGDAPRNTGSCVIALRGPHAGDWIDFDGNTGGGPINTIEEGTGLTGRDLIVEAADTAGVLPGAPARQAPVSKPAPKRDVAQDIAHIMSRAVSIRQTLAAQYLQGRGLALPTDSDLLFHDDLTHWETKTGFAAMLGQVRDRSGQVIGLHRTYLVSDGNEVRKAPIAKPKMMLGRIAGGAVRLAAIGKDGRVALCEGIETGLAVMTACPDLPVWATLSTSGLEQVELPPAAQRILILADHDASGAGLRAAEASARRLRAQGRDVAIAIPPEEGEDFNDMLLRAGSAPVAQLIAATEQEVDADAVLQIGQHRPLNYQGSGNDIPVLRADEGDLGRAVAQVWSVVMASNRTPWVFRFAGQPTWVVPDDEGRPVATILNEERLRHMLARLARWVRENAKGELLPAPPPVATVKSVLATPDPALPVLTGIVNTPVLGRSGTLITAPGYHPDARLLYVPAPGFTVPDIPKRPTEAEIAAARELICEDLFGDFPFTSEAERAHVVALLLLGFLRGMVDGPTPLHLIEKPTPGTGATLMVDAVATILTGTGASVMTEGRDDEEWRKRVTAKLRQIPSIILIDNLRAKLDSSAVAAALTAPFWEDRVLGASEMTRLPIRCLWIATGNNPEFSNEMARRLVRIRLDANVERPWQRAGFRHPDLMVWIRANRARIVAACLTLCQAWIAAGKPRGSKTIGSYENWAQVIGGVLETAGIPGFLTNLEDMMAASDSEGAGWSAFIAAWWDRFGTAPVGAVDLFDVATFCDPAPPMSGGTERAQKTAFGISISRMRDRVFRLETRAVRVRKAGVLHKTTRWQLEICEANAAVKMPNQPVVGGPLASGGDLENGGPHGQDIEKNEKWGPWGPGGPISAPSHTRMRAHAHDRDDPGKGPQGPPGPQIDVKTEAYTWGPRWGPQNVGPQRPPRPDWLKDLDP</sequence>
<dbReference type="AlphaFoldDB" id="A0A0P1EVM8"/>
<evidence type="ECO:0000259" key="3">
    <source>
        <dbReference type="Pfam" id="PF23639"/>
    </source>
</evidence>
<dbReference type="Pfam" id="PF13362">
    <property type="entry name" value="Toprim_3"/>
    <property type="match status" value="1"/>
</dbReference>
<evidence type="ECO:0000313" key="5">
    <source>
        <dbReference type="Proteomes" id="UP000051298"/>
    </source>
</evidence>
<feature type="domain" description="DUF7146" evidence="3">
    <location>
        <begin position="137"/>
        <end position="238"/>
    </location>
</feature>
<dbReference type="Gene3D" id="3.40.1360.10">
    <property type="match status" value="1"/>
</dbReference>
<name>A0A0P1EVM8_9RHOB</name>
<organism evidence="4 5">
    <name type="scientific">Thalassobacter stenotrophicus</name>
    <dbReference type="NCBI Taxonomy" id="266809"/>
    <lineage>
        <taxon>Bacteria</taxon>
        <taxon>Pseudomonadati</taxon>
        <taxon>Pseudomonadota</taxon>
        <taxon>Alphaproteobacteria</taxon>
        <taxon>Rhodobacterales</taxon>
        <taxon>Roseobacteraceae</taxon>
        <taxon>Thalassobacter</taxon>
    </lineage>
</organism>
<dbReference type="EMBL" id="CYRX01000008">
    <property type="protein sequence ID" value="CUH59078.1"/>
    <property type="molecule type" value="Genomic_DNA"/>
</dbReference>
<dbReference type="InterPro" id="IPR055570">
    <property type="entry name" value="DUF7146"/>
</dbReference>
<dbReference type="InterPro" id="IPR006171">
    <property type="entry name" value="TOPRIM_dom"/>
</dbReference>
<protein>
    <submittedName>
        <fullName evidence="4">Conjugative transfer relaxase protein TraI</fullName>
    </submittedName>
</protein>
<gene>
    <name evidence="4" type="ORF">THS5294_00359</name>
</gene>
<evidence type="ECO:0000313" key="4">
    <source>
        <dbReference type="EMBL" id="CUH59078.1"/>
    </source>
</evidence>
<dbReference type="Pfam" id="PF23639">
    <property type="entry name" value="DUF7146"/>
    <property type="match status" value="1"/>
</dbReference>
<feature type="region of interest" description="Disordered" evidence="1">
    <location>
        <begin position="876"/>
        <end position="980"/>
    </location>
</feature>
<feature type="domain" description="Toprim" evidence="2">
    <location>
        <begin position="247"/>
        <end position="340"/>
    </location>
</feature>
<reference evidence="4 5" key="1">
    <citation type="submission" date="2015-09" db="EMBL/GenBank/DDBJ databases">
        <authorList>
            <consortium name="Swine Surveillance"/>
        </authorList>
    </citation>
    <scope>NUCLEOTIDE SEQUENCE [LARGE SCALE GENOMIC DNA]</scope>
    <source>
        <strain evidence="4 5">CECT 5294</strain>
    </source>
</reference>